<proteinExistence type="predicted"/>
<evidence type="ECO:0000256" key="1">
    <source>
        <dbReference type="SAM" id="MobiDB-lite"/>
    </source>
</evidence>
<feature type="region of interest" description="Disordered" evidence="1">
    <location>
        <begin position="117"/>
        <end position="138"/>
    </location>
</feature>
<feature type="chain" id="PRO_5025015158" evidence="2">
    <location>
        <begin position="18"/>
        <end position="695"/>
    </location>
</feature>
<comment type="caution">
    <text evidence="3">The sequence shown here is derived from an EMBL/GenBank/DDBJ whole genome shotgun (WGS) entry which is preliminary data.</text>
</comment>
<organism evidence="3 4">
    <name type="scientific">Leishmania tarentolae</name>
    <name type="common">Sauroleishmania tarentolae</name>
    <dbReference type="NCBI Taxonomy" id="5689"/>
    <lineage>
        <taxon>Eukaryota</taxon>
        <taxon>Discoba</taxon>
        <taxon>Euglenozoa</taxon>
        <taxon>Kinetoplastea</taxon>
        <taxon>Metakinetoplastina</taxon>
        <taxon>Trypanosomatida</taxon>
        <taxon>Trypanosomatidae</taxon>
        <taxon>Leishmaniinae</taxon>
        <taxon>Leishmania</taxon>
        <taxon>lizard Leishmania</taxon>
    </lineage>
</organism>
<gene>
    <name evidence="3" type="ORF">LtaPh_2907200</name>
</gene>
<feature type="signal peptide" evidence="2">
    <location>
        <begin position="1"/>
        <end position="17"/>
    </location>
</feature>
<dbReference type="Proteomes" id="UP000419144">
    <property type="component" value="Unassembled WGS sequence"/>
</dbReference>
<name>A0A640KM48_LEITA</name>
<dbReference type="AlphaFoldDB" id="A0A640KM48"/>
<sequence>MASTLATAFAFITEASAAEASFYSLAYVSALRHCTACAYGRRLKSVVSSTAATSLYGDGLAECVVRCRLESEREATEHLTSILLQESPQTETCGRRKGSPSATLDVAGAERESVGMAPHSVGVPCRRSTSGTNRTISRTSSAKALRGLSIKEYNGVSSAPAAAVAELSEKDDGTALLLLRIGLYRALGWPVPATLQLKGDNGDEAGCDADGPTKDGSGARGLPTQLADALLSRSSYPNLVTSQRVTELCGISAATTVIENKSSHMFMHIPDVELRKSIILEWAEDLLVFTHYQGFTAEQTQYVLLDSLLVLSVVDGHPADSKDTASPVSWEQRVTDALQEVLCAQTCLTVTRTVETSHHYQPATTNVPDPIQLDEITGKQRKASSQKASPALEAAKQNILIPQTVMQSVKEEKDVTLRAVFTMPEAAAIAEYITRSVVTHKWLWGVLLAPVTEEQVPAPPTSEKAAEAADRLRRPVVHRDICVAIENLSSVYLPPLSVFYSEELQAVVDAQRHLFEACKTERAQQFSADWQGPLLAILAQELSERCALQEAAAKVDAEDRAAALTSQQCARIERAYGLRLEDVMEFNAHVVRVTPLTVPKPPAVAAVPEVVATPLRARSGSSKLKKNRPGGLIPSAAAALVFSSNAASSAVLPTDATFKLAEVEARVDRIATAVEEMESAGAPSAASQRIASHQR</sequence>
<accession>A0A640KM48</accession>
<dbReference type="VEuPathDB" id="TriTrypDB:LtaPh_2907200"/>
<dbReference type="EMBL" id="BLBS01000040">
    <property type="protein sequence ID" value="GET90331.1"/>
    <property type="molecule type" value="Genomic_DNA"/>
</dbReference>
<feature type="compositionally biased region" description="Polar residues" evidence="1">
    <location>
        <begin position="127"/>
        <end position="138"/>
    </location>
</feature>
<keyword evidence="2" id="KW-0732">Signal</keyword>
<protein>
    <submittedName>
        <fullName evidence="3">Uncharacterized protein</fullName>
    </submittedName>
</protein>
<reference evidence="3" key="1">
    <citation type="submission" date="2019-11" db="EMBL/GenBank/DDBJ databases">
        <title>Leishmania tarentolae CDS.</title>
        <authorList>
            <person name="Goto Y."/>
            <person name="Yamagishi J."/>
        </authorList>
    </citation>
    <scope>NUCLEOTIDE SEQUENCE [LARGE SCALE GENOMIC DNA]</scope>
    <source>
        <strain evidence="3">Parrot Tar II</strain>
    </source>
</reference>
<evidence type="ECO:0000313" key="3">
    <source>
        <dbReference type="EMBL" id="GET90331.1"/>
    </source>
</evidence>
<evidence type="ECO:0000256" key="2">
    <source>
        <dbReference type="SAM" id="SignalP"/>
    </source>
</evidence>
<dbReference type="OrthoDB" id="246474at2759"/>
<keyword evidence="4" id="KW-1185">Reference proteome</keyword>
<evidence type="ECO:0000313" key="4">
    <source>
        <dbReference type="Proteomes" id="UP000419144"/>
    </source>
</evidence>